<evidence type="ECO:0000259" key="8">
    <source>
        <dbReference type="Pfam" id="PF02870"/>
    </source>
</evidence>
<dbReference type="Gene3D" id="1.10.10.10">
    <property type="entry name" value="Winged helix-like DNA-binding domain superfamily/Winged helix DNA-binding domain"/>
    <property type="match status" value="1"/>
</dbReference>
<dbReference type="InterPro" id="IPR001497">
    <property type="entry name" value="MethylDNA_cys_MeTrfase_AS"/>
</dbReference>
<keyword evidence="2 9" id="KW-0489">Methyltransferase</keyword>
<dbReference type="Pfam" id="PF02870">
    <property type="entry name" value="Methyltransf_1N"/>
    <property type="match status" value="1"/>
</dbReference>
<dbReference type="PANTHER" id="PTHR10815:SF5">
    <property type="entry name" value="METHYLATED-DNA--PROTEIN-CYSTEINE METHYLTRANSFERASE"/>
    <property type="match status" value="1"/>
</dbReference>
<evidence type="ECO:0000256" key="6">
    <source>
        <dbReference type="ARBA" id="ARBA00049348"/>
    </source>
</evidence>
<dbReference type="SUPFAM" id="SSF53155">
    <property type="entry name" value="Methylated DNA-protein cysteine methyltransferase domain"/>
    <property type="match status" value="1"/>
</dbReference>
<evidence type="ECO:0000313" key="10">
    <source>
        <dbReference type="Proteomes" id="UP001596170"/>
    </source>
</evidence>
<evidence type="ECO:0000256" key="3">
    <source>
        <dbReference type="ARBA" id="ARBA00022679"/>
    </source>
</evidence>
<evidence type="ECO:0000259" key="7">
    <source>
        <dbReference type="Pfam" id="PF01035"/>
    </source>
</evidence>
<dbReference type="Gene3D" id="3.30.160.70">
    <property type="entry name" value="Methylated DNA-protein cysteine methyltransferase domain"/>
    <property type="match status" value="1"/>
</dbReference>
<dbReference type="InterPro" id="IPR014048">
    <property type="entry name" value="MethylDNA_cys_MeTrfase_DNA-bd"/>
</dbReference>
<evidence type="ECO:0000256" key="1">
    <source>
        <dbReference type="ARBA" id="ARBA00001286"/>
    </source>
</evidence>
<gene>
    <name evidence="9" type="ORF">ACFPYN_01600</name>
</gene>
<dbReference type="EC" id="2.1.1.63" evidence="9"/>
<name>A0ABW1L4M6_9BACL</name>
<dbReference type="Proteomes" id="UP001596170">
    <property type="component" value="Unassembled WGS sequence"/>
</dbReference>
<organism evidence="9 10">
    <name type="scientific">Paenisporosarcina macmurdoensis</name>
    <dbReference type="NCBI Taxonomy" id="212659"/>
    <lineage>
        <taxon>Bacteria</taxon>
        <taxon>Bacillati</taxon>
        <taxon>Bacillota</taxon>
        <taxon>Bacilli</taxon>
        <taxon>Bacillales</taxon>
        <taxon>Caryophanaceae</taxon>
        <taxon>Paenisporosarcina</taxon>
    </lineage>
</organism>
<dbReference type="GO" id="GO:0032259">
    <property type="term" value="P:methylation"/>
    <property type="evidence" value="ECO:0007669"/>
    <property type="project" value="UniProtKB-KW"/>
</dbReference>
<keyword evidence="4" id="KW-0227">DNA damage</keyword>
<dbReference type="GO" id="GO:0003908">
    <property type="term" value="F:methylated-DNA-[protein]-cysteine S-methyltransferase activity"/>
    <property type="evidence" value="ECO:0007669"/>
    <property type="project" value="UniProtKB-EC"/>
</dbReference>
<protein>
    <submittedName>
        <fullName evidence="9">Methylated-DNA--[protein]-cysteine S-methyltransferase</fullName>
        <ecNumber evidence="9">2.1.1.63</ecNumber>
    </submittedName>
</protein>
<feature type="domain" description="Methylated-DNA-[protein]-cysteine S-methyltransferase DNA binding" evidence="7">
    <location>
        <begin position="73"/>
        <end position="153"/>
    </location>
</feature>
<dbReference type="InterPro" id="IPR036217">
    <property type="entry name" value="MethylDNA_cys_MeTrfase_DNAb"/>
</dbReference>
<dbReference type="NCBIfam" id="TIGR00589">
    <property type="entry name" value="ogt"/>
    <property type="match status" value="1"/>
</dbReference>
<reference evidence="10" key="1">
    <citation type="journal article" date="2019" name="Int. J. Syst. Evol. Microbiol.">
        <title>The Global Catalogue of Microorganisms (GCM) 10K type strain sequencing project: providing services to taxonomists for standard genome sequencing and annotation.</title>
        <authorList>
            <consortium name="The Broad Institute Genomics Platform"/>
            <consortium name="The Broad Institute Genome Sequencing Center for Infectious Disease"/>
            <person name="Wu L."/>
            <person name="Ma J."/>
        </authorList>
    </citation>
    <scope>NUCLEOTIDE SEQUENCE [LARGE SCALE GENOMIC DNA]</scope>
    <source>
        <strain evidence="10">CCUG 54527</strain>
    </source>
</reference>
<dbReference type="PROSITE" id="PS00374">
    <property type="entry name" value="MGMT"/>
    <property type="match status" value="1"/>
</dbReference>
<comment type="caution">
    <text evidence="9">The sequence shown here is derived from an EMBL/GenBank/DDBJ whole genome shotgun (WGS) entry which is preliminary data.</text>
</comment>
<comment type="catalytic activity">
    <reaction evidence="1">
        <text>a 4-O-methyl-thymidine in DNA + L-cysteinyl-[protein] = a thymidine in DNA + S-methyl-L-cysteinyl-[protein]</text>
        <dbReference type="Rhea" id="RHEA:53428"/>
        <dbReference type="Rhea" id="RHEA-COMP:10131"/>
        <dbReference type="Rhea" id="RHEA-COMP:10132"/>
        <dbReference type="Rhea" id="RHEA-COMP:13555"/>
        <dbReference type="Rhea" id="RHEA-COMP:13556"/>
        <dbReference type="ChEBI" id="CHEBI:29950"/>
        <dbReference type="ChEBI" id="CHEBI:82612"/>
        <dbReference type="ChEBI" id="CHEBI:137386"/>
        <dbReference type="ChEBI" id="CHEBI:137387"/>
        <dbReference type="EC" id="2.1.1.63"/>
    </reaction>
</comment>
<dbReference type="PANTHER" id="PTHR10815">
    <property type="entry name" value="METHYLATED-DNA--PROTEIN-CYSTEINE METHYLTRANSFERASE"/>
    <property type="match status" value="1"/>
</dbReference>
<comment type="catalytic activity">
    <reaction evidence="6">
        <text>a 6-O-methyl-2'-deoxyguanosine in DNA + L-cysteinyl-[protein] = S-methyl-L-cysteinyl-[protein] + a 2'-deoxyguanosine in DNA</text>
        <dbReference type="Rhea" id="RHEA:24000"/>
        <dbReference type="Rhea" id="RHEA-COMP:10131"/>
        <dbReference type="Rhea" id="RHEA-COMP:10132"/>
        <dbReference type="Rhea" id="RHEA-COMP:11367"/>
        <dbReference type="Rhea" id="RHEA-COMP:11368"/>
        <dbReference type="ChEBI" id="CHEBI:29950"/>
        <dbReference type="ChEBI" id="CHEBI:82612"/>
        <dbReference type="ChEBI" id="CHEBI:85445"/>
        <dbReference type="ChEBI" id="CHEBI:85448"/>
        <dbReference type="EC" id="2.1.1.63"/>
    </reaction>
</comment>
<dbReference type="InterPro" id="IPR036631">
    <property type="entry name" value="MGMT_N_sf"/>
</dbReference>
<dbReference type="Pfam" id="PF01035">
    <property type="entry name" value="DNA_binding_1"/>
    <property type="match status" value="1"/>
</dbReference>
<keyword evidence="3 9" id="KW-0808">Transferase</keyword>
<dbReference type="SUPFAM" id="SSF46767">
    <property type="entry name" value="Methylated DNA-protein cysteine methyltransferase, C-terminal domain"/>
    <property type="match status" value="1"/>
</dbReference>
<evidence type="ECO:0000256" key="5">
    <source>
        <dbReference type="ARBA" id="ARBA00023204"/>
    </source>
</evidence>
<keyword evidence="10" id="KW-1185">Reference proteome</keyword>
<proteinExistence type="predicted"/>
<dbReference type="InterPro" id="IPR008332">
    <property type="entry name" value="MethylG_MeTrfase_N"/>
</dbReference>
<evidence type="ECO:0000313" key="9">
    <source>
        <dbReference type="EMBL" id="MFC6038136.1"/>
    </source>
</evidence>
<feature type="domain" description="Methylguanine DNA methyltransferase ribonuclease-like" evidence="8">
    <location>
        <begin position="5"/>
        <end position="68"/>
    </location>
</feature>
<dbReference type="EMBL" id="JBHSRI010000002">
    <property type="protein sequence ID" value="MFC6038136.1"/>
    <property type="molecule type" value="Genomic_DNA"/>
</dbReference>
<evidence type="ECO:0000256" key="2">
    <source>
        <dbReference type="ARBA" id="ARBA00022603"/>
    </source>
</evidence>
<dbReference type="InterPro" id="IPR036388">
    <property type="entry name" value="WH-like_DNA-bd_sf"/>
</dbReference>
<dbReference type="RefSeq" id="WP_377732138.1">
    <property type="nucleotide sequence ID" value="NZ_JBHSRI010000002.1"/>
</dbReference>
<sequence>MIKAIQSPIGKLYLQIEEGNLKSINFSEPEMKMDLVEGELDNKVYQVAKKQLNEYFNGDRMTFDLPLSAKGTSFQTSVWEQLPLITYGETINYQELAIRIGNQNACRAVGQANRKNPLPIVIPCHRVIGKDKSLKGYAGSLTPIKKFLLELEQKHVKS</sequence>
<keyword evidence="5" id="KW-0234">DNA repair</keyword>
<accession>A0ABW1L4M6</accession>
<dbReference type="CDD" id="cd06445">
    <property type="entry name" value="ATase"/>
    <property type="match status" value="1"/>
</dbReference>
<evidence type="ECO:0000256" key="4">
    <source>
        <dbReference type="ARBA" id="ARBA00022763"/>
    </source>
</evidence>